<proteinExistence type="predicted"/>
<evidence type="ECO:0000256" key="1">
    <source>
        <dbReference type="SAM" id="MobiDB-lite"/>
    </source>
</evidence>
<dbReference type="AlphaFoldDB" id="A0AAD8LSZ3"/>
<organism evidence="2 3">
    <name type="scientific">Babesia gibsoni</name>
    <dbReference type="NCBI Taxonomy" id="33632"/>
    <lineage>
        <taxon>Eukaryota</taxon>
        <taxon>Sar</taxon>
        <taxon>Alveolata</taxon>
        <taxon>Apicomplexa</taxon>
        <taxon>Aconoidasida</taxon>
        <taxon>Piroplasmida</taxon>
        <taxon>Babesiidae</taxon>
        <taxon>Babesia</taxon>
    </lineage>
</organism>
<feature type="compositionally biased region" description="Basic and acidic residues" evidence="1">
    <location>
        <begin position="136"/>
        <end position="147"/>
    </location>
</feature>
<reference evidence="2" key="1">
    <citation type="submission" date="2023-08" db="EMBL/GenBank/DDBJ databases">
        <title>Draft sequence of the Babesia gibsoni genome.</title>
        <authorList>
            <person name="Yamagishi J.Y."/>
            <person name="Xuan X.X."/>
        </authorList>
    </citation>
    <scope>NUCLEOTIDE SEQUENCE</scope>
    <source>
        <strain evidence="2">Azabu</strain>
    </source>
</reference>
<sequence>MFALPYIILGGIKCNMFESKSAAAASSITQTSGVLRGVRGSTLSVKEAYITIKLCLRTGIVDEELFRHCLSIVEAGYFSPVLSNGWGIDTLSSDKDHEGLPRSCFDAINGLHICDKASLWQEKFSSNLGKQTPKVDPTKSHKTQDIDPEGRERYTTKKLGKVLDPKPLRVRIRKMAAGKKLANTVALQLRESVREASLSELADICTIFACRLPLSGQLNDDTILMLASRLSEFSPKELSSVLHHIAIMCSAASMRSYETWSFTTTPRGVRSSQTHRLCRIGRKELPKHFLEKVASAAELYSRDGVIAAPLGSRLGYPLEPLDEHIQTVRLLAHSDMPLSITLWDDLLSKKIPDGSQVKLSTVLSFFEAVDYAKYYTPGTIDKAKWLLSCKRDEGSDGAYHGDMQRAIDQLLYFSSVYSQERQSKDIIDTLDGIRA</sequence>
<evidence type="ECO:0000313" key="3">
    <source>
        <dbReference type="Proteomes" id="UP001230268"/>
    </source>
</evidence>
<gene>
    <name evidence="2" type="ORF">BgAZ_203760</name>
</gene>
<dbReference type="EMBL" id="JAVEPI010000002">
    <property type="protein sequence ID" value="KAK1443500.1"/>
    <property type="molecule type" value="Genomic_DNA"/>
</dbReference>
<keyword evidence="3" id="KW-1185">Reference proteome</keyword>
<dbReference type="Proteomes" id="UP001230268">
    <property type="component" value="Unassembled WGS sequence"/>
</dbReference>
<evidence type="ECO:0000313" key="2">
    <source>
        <dbReference type="EMBL" id="KAK1443500.1"/>
    </source>
</evidence>
<name>A0AAD8LSZ3_BABGI</name>
<feature type="region of interest" description="Disordered" evidence="1">
    <location>
        <begin position="128"/>
        <end position="147"/>
    </location>
</feature>
<accession>A0AAD8LSZ3</accession>
<comment type="caution">
    <text evidence="2">The sequence shown here is derived from an EMBL/GenBank/DDBJ whole genome shotgun (WGS) entry which is preliminary data.</text>
</comment>
<protein>
    <submittedName>
        <fullName evidence="2">Uncharacterized protein</fullName>
    </submittedName>
</protein>